<dbReference type="GO" id="GO:0016020">
    <property type="term" value="C:membrane"/>
    <property type="evidence" value="ECO:0007669"/>
    <property type="project" value="InterPro"/>
</dbReference>
<dbReference type="Pfam" id="PF01478">
    <property type="entry name" value="Peptidase_A24"/>
    <property type="match status" value="1"/>
</dbReference>
<keyword evidence="4" id="KW-1185">Reference proteome</keyword>
<evidence type="ECO:0000313" key="3">
    <source>
        <dbReference type="EMBL" id="SON49517.1"/>
    </source>
</evidence>
<feature type="domain" description="Prepilin type IV endopeptidase peptidase" evidence="2">
    <location>
        <begin position="6"/>
        <end position="102"/>
    </location>
</feature>
<gene>
    <name evidence="3" type="ORF">VTAP4600_A1538</name>
</gene>
<organism evidence="3 4">
    <name type="scientific">Vibrio tapetis subsp. tapetis</name>
    <dbReference type="NCBI Taxonomy" id="1671868"/>
    <lineage>
        <taxon>Bacteria</taxon>
        <taxon>Pseudomonadati</taxon>
        <taxon>Pseudomonadota</taxon>
        <taxon>Gammaproteobacteria</taxon>
        <taxon>Vibrionales</taxon>
        <taxon>Vibrionaceae</taxon>
        <taxon>Vibrio</taxon>
    </lineage>
</organism>
<keyword evidence="1" id="KW-0472">Membrane</keyword>
<proteinExistence type="predicted"/>
<feature type="transmembrane region" description="Helical" evidence="1">
    <location>
        <begin position="85"/>
        <end position="106"/>
    </location>
</feature>
<evidence type="ECO:0000313" key="4">
    <source>
        <dbReference type="Proteomes" id="UP000235828"/>
    </source>
</evidence>
<name>A0A2N8ZC84_9VIBR</name>
<keyword evidence="1" id="KW-0812">Transmembrane</keyword>
<sequence length="138" mass="15169">MTAEVLMFFIFVRICYTDIFYRKIENGVLVLLLITLFLFGLINLNSQLLVSLAFLVIGGIFLKGIIAPGDIKLVAVILAATDINYVLLFFVMTLFIGGVLAIVYLIKNRFVDSSAKNNGLPYGVPISISGFLLLVTSL</sequence>
<dbReference type="RefSeq" id="WP_145958558.1">
    <property type="nucleotide sequence ID" value="NZ_LT960611.1"/>
</dbReference>
<keyword evidence="1" id="KW-1133">Transmembrane helix</keyword>
<accession>A0A2N8ZC84</accession>
<evidence type="ECO:0000259" key="2">
    <source>
        <dbReference type="Pfam" id="PF01478"/>
    </source>
</evidence>
<dbReference type="GO" id="GO:0004190">
    <property type="term" value="F:aspartic-type endopeptidase activity"/>
    <property type="evidence" value="ECO:0007669"/>
    <property type="project" value="InterPro"/>
</dbReference>
<protein>
    <recommendedName>
        <fullName evidence="2">Prepilin type IV endopeptidase peptidase domain-containing protein</fullName>
    </recommendedName>
</protein>
<feature type="transmembrane region" description="Helical" evidence="1">
    <location>
        <begin position="118"/>
        <end position="136"/>
    </location>
</feature>
<dbReference type="InterPro" id="IPR000045">
    <property type="entry name" value="Prepilin_IV_endopep_pep"/>
</dbReference>
<dbReference type="AlphaFoldDB" id="A0A2N8ZC84"/>
<dbReference type="OrthoDB" id="6199155at2"/>
<feature type="transmembrane region" description="Helical" evidence="1">
    <location>
        <begin position="27"/>
        <end position="45"/>
    </location>
</feature>
<dbReference type="Proteomes" id="UP000235828">
    <property type="component" value="Chromosome A"/>
</dbReference>
<reference evidence="3 4" key="1">
    <citation type="submission" date="2017-10" db="EMBL/GenBank/DDBJ databases">
        <authorList>
            <person name="Banno H."/>
            <person name="Chua N.-H."/>
        </authorList>
    </citation>
    <scope>NUCLEOTIDE SEQUENCE [LARGE SCALE GENOMIC DNA]</scope>
    <source>
        <strain evidence="3">Vibrio tapetis CECT4600</strain>
    </source>
</reference>
<feature type="transmembrane region" description="Helical" evidence="1">
    <location>
        <begin position="52"/>
        <end position="79"/>
    </location>
</feature>
<dbReference type="EMBL" id="LT960611">
    <property type="protein sequence ID" value="SON49517.1"/>
    <property type="molecule type" value="Genomic_DNA"/>
</dbReference>
<dbReference type="KEGG" id="vta:A1538"/>
<evidence type="ECO:0000256" key="1">
    <source>
        <dbReference type="SAM" id="Phobius"/>
    </source>
</evidence>
<dbReference type="Gene3D" id="1.20.120.1220">
    <property type="match status" value="1"/>
</dbReference>